<evidence type="ECO:0000256" key="1">
    <source>
        <dbReference type="SAM" id="MobiDB-lite"/>
    </source>
</evidence>
<name>A0A1B7TBH7_9ASCO</name>
<gene>
    <name evidence="2" type="ORF">HANVADRAFT_120466</name>
</gene>
<organism evidence="2 3">
    <name type="scientific">Hanseniaspora valbyensis NRRL Y-1626</name>
    <dbReference type="NCBI Taxonomy" id="766949"/>
    <lineage>
        <taxon>Eukaryota</taxon>
        <taxon>Fungi</taxon>
        <taxon>Dikarya</taxon>
        <taxon>Ascomycota</taxon>
        <taxon>Saccharomycotina</taxon>
        <taxon>Saccharomycetes</taxon>
        <taxon>Saccharomycodales</taxon>
        <taxon>Saccharomycodaceae</taxon>
        <taxon>Hanseniaspora</taxon>
    </lineage>
</organism>
<dbReference type="EMBL" id="LXPE01000026">
    <property type="protein sequence ID" value="OBA26035.1"/>
    <property type="molecule type" value="Genomic_DNA"/>
</dbReference>
<feature type="region of interest" description="Disordered" evidence="1">
    <location>
        <begin position="28"/>
        <end position="84"/>
    </location>
</feature>
<keyword evidence="3" id="KW-1185">Reference proteome</keyword>
<dbReference type="Proteomes" id="UP000092321">
    <property type="component" value="Unassembled WGS sequence"/>
</dbReference>
<reference evidence="3" key="1">
    <citation type="journal article" date="2016" name="Proc. Natl. Acad. Sci. U.S.A.">
        <title>Comparative genomics of biotechnologically important yeasts.</title>
        <authorList>
            <person name="Riley R."/>
            <person name="Haridas S."/>
            <person name="Wolfe K.H."/>
            <person name="Lopes M.R."/>
            <person name="Hittinger C.T."/>
            <person name="Goeker M."/>
            <person name="Salamov A.A."/>
            <person name="Wisecaver J.H."/>
            <person name="Long T.M."/>
            <person name="Calvey C.H."/>
            <person name="Aerts A.L."/>
            <person name="Barry K.W."/>
            <person name="Choi C."/>
            <person name="Clum A."/>
            <person name="Coughlan A.Y."/>
            <person name="Deshpande S."/>
            <person name="Douglass A.P."/>
            <person name="Hanson S.J."/>
            <person name="Klenk H.-P."/>
            <person name="LaButti K.M."/>
            <person name="Lapidus A."/>
            <person name="Lindquist E.A."/>
            <person name="Lipzen A.M."/>
            <person name="Meier-Kolthoff J.P."/>
            <person name="Ohm R.A."/>
            <person name="Otillar R.P."/>
            <person name="Pangilinan J.L."/>
            <person name="Peng Y."/>
            <person name="Rokas A."/>
            <person name="Rosa C.A."/>
            <person name="Scheuner C."/>
            <person name="Sibirny A.A."/>
            <person name="Slot J.C."/>
            <person name="Stielow J.B."/>
            <person name="Sun H."/>
            <person name="Kurtzman C.P."/>
            <person name="Blackwell M."/>
            <person name="Grigoriev I.V."/>
            <person name="Jeffries T.W."/>
        </authorList>
    </citation>
    <scope>NUCLEOTIDE SEQUENCE [LARGE SCALE GENOMIC DNA]</scope>
    <source>
        <strain evidence="3">NRRL Y-1626</strain>
    </source>
</reference>
<evidence type="ECO:0000313" key="3">
    <source>
        <dbReference type="Proteomes" id="UP000092321"/>
    </source>
</evidence>
<comment type="caution">
    <text evidence="2">The sequence shown here is derived from an EMBL/GenBank/DDBJ whole genome shotgun (WGS) entry which is preliminary data.</text>
</comment>
<feature type="compositionally biased region" description="Polar residues" evidence="1">
    <location>
        <begin position="69"/>
        <end position="84"/>
    </location>
</feature>
<proteinExistence type="predicted"/>
<protein>
    <submittedName>
        <fullName evidence="2">Uncharacterized protein</fullName>
    </submittedName>
</protein>
<feature type="compositionally biased region" description="Basic and acidic residues" evidence="1">
    <location>
        <begin position="39"/>
        <end position="62"/>
    </location>
</feature>
<evidence type="ECO:0000313" key="2">
    <source>
        <dbReference type="EMBL" id="OBA26035.1"/>
    </source>
</evidence>
<accession>A0A1B7TBH7</accession>
<dbReference type="AlphaFoldDB" id="A0A1B7TBH7"/>
<sequence length="157" mass="18097">MPEKNQHHHKKHKLKSSLMIQEMLRKEREADNNNIINNTKEDNKTNTTVEKKETVANEKDVNMDESEISNETQSSETTDTKTKTVSNKINSALLQERLKKQKALLSQHKTEKQLADMFLNPSTDNNSENIKNKDSFNEFTSGFSGIDINKVNNMFKN</sequence>